<reference evidence="3 4" key="1">
    <citation type="submission" date="2020-08" db="EMBL/GenBank/DDBJ databases">
        <title>Sequencing the genomes of 1000 actinobacteria strains.</title>
        <authorList>
            <person name="Klenk H.-P."/>
        </authorList>
    </citation>
    <scope>NUCLEOTIDE SEQUENCE [LARGE SCALE GENOMIC DNA]</scope>
    <source>
        <strain evidence="3 4">DSM 44786</strain>
    </source>
</reference>
<feature type="transmembrane region" description="Helical" evidence="2">
    <location>
        <begin position="30"/>
        <end position="52"/>
    </location>
</feature>
<accession>A0A7W7SK95</accession>
<sequence>MSHTTEYDLHTPAHPVRTPAHQGISTPARWVLGSIFVVMGGVGIAGAVATFFNMKSAFGSSGTAVGVVAAGEGATAVLGLTLVGLTLINRPYPSGLRLGLWLIPLAGSVTGGVVALAKDDYQHAMVNAVTPLAMTVAAEMAGYLARSIVVASTGVDAEADRLTGETLRRIEWHQARAQHHPSKWTRKRSAKAAWKLARTLGRNDVRLAQSLPNAYAERTASSAITALDSLYQRIPAQQPAALPAPAPVVPAAVEPPTTPTVEQLPEVEAEAEIVTATYATDWVKNGSGSWKADPGMYAASYPEAEVVEDQAVAPAAQPQLPTDRWLQPVPDQVRTEVHTPVRTGSDQQVDVYDDQEPEVTGEMTPERRRELILEAIGEGKSQREAAAAASCSPTYVRKVLTKEAAA</sequence>
<comment type="caution">
    <text evidence="3">The sequence shown here is derived from an EMBL/GenBank/DDBJ whole genome shotgun (WGS) entry which is preliminary data.</text>
</comment>
<evidence type="ECO:0000256" key="2">
    <source>
        <dbReference type="SAM" id="Phobius"/>
    </source>
</evidence>
<evidence type="ECO:0000256" key="1">
    <source>
        <dbReference type="SAM" id="MobiDB-lite"/>
    </source>
</evidence>
<dbReference type="RefSeq" id="WP_184926033.1">
    <property type="nucleotide sequence ID" value="NZ_JACHJR010000003.1"/>
</dbReference>
<feature type="transmembrane region" description="Helical" evidence="2">
    <location>
        <begin position="100"/>
        <end position="117"/>
    </location>
</feature>
<evidence type="ECO:0000313" key="4">
    <source>
        <dbReference type="Proteomes" id="UP000573327"/>
    </source>
</evidence>
<gene>
    <name evidence="3" type="ORF">F4556_007604</name>
</gene>
<feature type="region of interest" description="Disordered" evidence="1">
    <location>
        <begin position="1"/>
        <end position="21"/>
    </location>
</feature>
<dbReference type="AlphaFoldDB" id="A0A7W7SK95"/>
<keyword evidence="2" id="KW-0812">Transmembrane</keyword>
<dbReference type="EMBL" id="JACHJR010000003">
    <property type="protein sequence ID" value="MBB4951950.1"/>
    <property type="molecule type" value="Genomic_DNA"/>
</dbReference>
<organism evidence="3 4">
    <name type="scientific">Kitasatospora gansuensis</name>
    <dbReference type="NCBI Taxonomy" id="258050"/>
    <lineage>
        <taxon>Bacteria</taxon>
        <taxon>Bacillati</taxon>
        <taxon>Actinomycetota</taxon>
        <taxon>Actinomycetes</taxon>
        <taxon>Kitasatosporales</taxon>
        <taxon>Streptomycetaceae</taxon>
        <taxon>Kitasatospora</taxon>
    </lineage>
</organism>
<feature type="transmembrane region" description="Helical" evidence="2">
    <location>
        <begin position="64"/>
        <end position="88"/>
    </location>
</feature>
<proteinExistence type="predicted"/>
<name>A0A7W7SK95_9ACTN</name>
<dbReference type="Proteomes" id="UP000573327">
    <property type="component" value="Unassembled WGS sequence"/>
</dbReference>
<feature type="compositionally biased region" description="Basic and acidic residues" evidence="1">
    <location>
        <begin position="1"/>
        <end position="11"/>
    </location>
</feature>
<evidence type="ECO:0000313" key="3">
    <source>
        <dbReference type="EMBL" id="MBB4951950.1"/>
    </source>
</evidence>
<keyword evidence="4" id="KW-1185">Reference proteome</keyword>
<protein>
    <recommendedName>
        <fullName evidence="5">Homeodomain-like domain-containing protein</fullName>
    </recommendedName>
</protein>
<keyword evidence="2" id="KW-1133">Transmembrane helix</keyword>
<evidence type="ECO:0008006" key="5">
    <source>
        <dbReference type="Google" id="ProtNLM"/>
    </source>
</evidence>
<keyword evidence="2" id="KW-0472">Membrane</keyword>